<dbReference type="Proteomes" id="UP000030651">
    <property type="component" value="Unassembled WGS sequence"/>
</dbReference>
<proteinExistence type="predicted"/>
<accession>W3WQ84</accession>
<dbReference type="Gene3D" id="3.40.50.360">
    <property type="match status" value="1"/>
</dbReference>
<dbReference type="OrthoDB" id="4407678at2759"/>
<dbReference type="GO" id="GO:0016491">
    <property type="term" value="F:oxidoreductase activity"/>
    <property type="evidence" value="ECO:0007669"/>
    <property type="project" value="InterPro"/>
</dbReference>
<dbReference type="Pfam" id="PF03358">
    <property type="entry name" value="FMN_red"/>
    <property type="match status" value="1"/>
</dbReference>
<name>W3WQ84_PESFW</name>
<dbReference type="SUPFAM" id="SSF52218">
    <property type="entry name" value="Flavoproteins"/>
    <property type="match status" value="1"/>
</dbReference>
<dbReference type="InterPro" id="IPR029039">
    <property type="entry name" value="Flavoprotein-like_sf"/>
</dbReference>
<dbReference type="EMBL" id="KI912118">
    <property type="protein sequence ID" value="ETS75292.1"/>
    <property type="molecule type" value="Genomic_DNA"/>
</dbReference>
<dbReference type="KEGG" id="pfy:PFICI_12236"/>
<dbReference type="OMA" id="VVDMYLA"/>
<dbReference type="RefSeq" id="XP_007839008.1">
    <property type="nucleotide sequence ID" value="XM_007840817.1"/>
</dbReference>
<evidence type="ECO:0000313" key="2">
    <source>
        <dbReference type="EMBL" id="ETS75292.1"/>
    </source>
</evidence>
<dbReference type="InParanoid" id="W3WQ84"/>
<evidence type="ECO:0000313" key="3">
    <source>
        <dbReference type="Proteomes" id="UP000030651"/>
    </source>
</evidence>
<dbReference type="AlphaFoldDB" id="W3WQ84"/>
<organism evidence="2 3">
    <name type="scientific">Pestalotiopsis fici (strain W106-1 / CGMCC3.15140)</name>
    <dbReference type="NCBI Taxonomy" id="1229662"/>
    <lineage>
        <taxon>Eukaryota</taxon>
        <taxon>Fungi</taxon>
        <taxon>Dikarya</taxon>
        <taxon>Ascomycota</taxon>
        <taxon>Pezizomycotina</taxon>
        <taxon>Sordariomycetes</taxon>
        <taxon>Xylariomycetidae</taxon>
        <taxon>Amphisphaeriales</taxon>
        <taxon>Sporocadaceae</taxon>
        <taxon>Pestalotiopsis</taxon>
    </lineage>
</organism>
<gene>
    <name evidence="2" type="ORF">PFICI_12236</name>
</gene>
<dbReference type="GeneID" id="19277249"/>
<evidence type="ECO:0000259" key="1">
    <source>
        <dbReference type="Pfam" id="PF03358"/>
    </source>
</evidence>
<feature type="domain" description="NADPH-dependent FMN reductase-like" evidence="1">
    <location>
        <begin position="8"/>
        <end position="126"/>
    </location>
</feature>
<protein>
    <recommendedName>
        <fullName evidence="1">NADPH-dependent FMN reductase-like domain-containing protein</fullName>
    </recommendedName>
</protein>
<keyword evidence="3" id="KW-1185">Reference proteome</keyword>
<reference evidence="3" key="1">
    <citation type="journal article" date="2015" name="BMC Genomics">
        <title>Genomic and transcriptomic analysis of the endophytic fungus Pestalotiopsis fici reveals its lifestyle and high potential for synthesis of natural products.</title>
        <authorList>
            <person name="Wang X."/>
            <person name="Zhang X."/>
            <person name="Liu L."/>
            <person name="Xiang M."/>
            <person name="Wang W."/>
            <person name="Sun X."/>
            <person name="Che Y."/>
            <person name="Guo L."/>
            <person name="Liu G."/>
            <person name="Guo L."/>
            <person name="Wang C."/>
            <person name="Yin W.B."/>
            <person name="Stadler M."/>
            <person name="Zhang X."/>
            <person name="Liu X."/>
        </authorList>
    </citation>
    <scope>NUCLEOTIDE SEQUENCE [LARGE SCALE GENOMIC DNA]</scope>
    <source>
        <strain evidence="3">W106-1 / CGMCC3.15140</strain>
    </source>
</reference>
<dbReference type="eggNOG" id="ENOG502T8BK">
    <property type="taxonomic scope" value="Eukaryota"/>
</dbReference>
<sequence length="366" mass="39302">MAAKSFNVLGLCNGSLHGNSEILLKAALDSLKSSITRPTKVSWVHVPSVEIPRNPKPLKTAADISLGKVTSMKAGASSSPTEEPADDRLAILDAILDADALIFATPVYSHQPPGFLKAVTDRIMGPFTDAAFVQRVLERKEAGDPKFKDQVADARVLKPRVVGFLVVAGSKYSEHYTMALPTLHQFVYPIHAKVVDQIIFSGFASPGSVIFKDGGSCVERAKLLGKNVASQLGKKFDDATYLGPKTEGSCPYCHLSQFEFIGGTTNEICCVICGMRGTLVAQGNAIKSVWSSDASQSCITMEGKFLHADHIQDAGMEEAQARQAFTPQKLETVKSDLLGLDIPVLPLPSTKRSQNLSKSSSFCSVM</sequence>
<dbReference type="InterPro" id="IPR005025">
    <property type="entry name" value="FMN_Rdtase-like_dom"/>
</dbReference>
<dbReference type="HOGENOM" id="CLU_050993_0_0_1"/>